<feature type="domain" description="Fe-containing alcohol dehydrogenase-like C-terminal" evidence="6">
    <location>
        <begin position="263"/>
        <end position="459"/>
    </location>
</feature>
<dbReference type="InterPro" id="IPR001670">
    <property type="entry name" value="ADH_Fe/GldA"/>
</dbReference>
<dbReference type="KEGG" id="cphy:B5808_00980"/>
<evidence type="ECO:0000256" key="4">
    <source>
        <dbReference type="SAM" id="MobiDB-lite"/>
    </source>
</evidence>
<keyword evidence="8" id="KW-1185">Reference proteome</keyword>
<dbReference type="FunFam" id="3.40.50.1970:FF:000003">
    <property type="entry name" value="Alcohol dehydrogenase, iron-containing"/>
    <property type="match status" value="1"/>
</dbReference>
<evidence type="ECO:0000313" key="7">
    <source>
        <dbReference type="EMBL" id="ARJ03967.1"/>
    </source>
</evidence>
<dbReference type="Gene3D" id="1.20.1090.10">
    <property type="entry name" value="Dehydroquinate synthase-like - alpha domain"/>
    <property type="match status" value="1"/>
</dbReference>
<evidence type="ECO:0000259" key="5">
    <source>
        <dbReference type="Pfam" id="PF00465"/>
    </source>
</evidence>
<gene>
    <name evidence="7" type="ORF">B5808_00980</name>
</gene>
<keyword evidence="2" id="KW-0560">Oxidoreductase</keyword>
<keyword evidence="3" id="KW-0520">NAD</keyword>
<organism evidence="7 8">
    <name type="scientific">Cnuibacter physcomitrellae</name>
    <dbReference type="NCBI Taxonomy" id="1619308"/>
    <lineage>
        <taxon>Bacteria</taxon>
        <taxon>Bacillati</taxon>
        <taxon>Actinomycetota</taxon>
        <taxon>Actinomycetes</taxon>
        <taxon>Micrococcales</taxon>
        <taxon>Microbacteriaceae</taxon>
        <taxon>Cnuibacter</taxon>
    </lineage>
</organism>
<feature type="domain" description="Alcohol dehydrogenase iron-type/glycerol dehydrogenase GldA" evidence="5">
    <location>
        <begin position="85"/>
        <end position="252"/>
    </location>
</feature>
<dbReference type="PANTHER" id="PTHR11496:SF102">
    <property type="entry name" value="ALCOHOL DEHYDROGENASE 4"/>
    <property type="match status" value="1"/>
</dbReference>
<dbReference type="InterPro" id="IPR018211">
    <property type="entry name" value="ADH_Fe_CS"/>
</dbReference>
<dbReference type="Pfam" id="PF00465">
    <property type="entry name" value="Fe-ADH"/>
    <property type="match status" value="1"/>
</dbReference>
<evidence type="ECO:0000256" key="2">
    <source>
        <dbReference type="ARBA" id="ARBA00023002"/>
    </source>
</evidence>
<feature type="region of interest" description="Disordered" evidence="4">
    <location>
        <begin position="1"/>
        <end position="51"/>
    </location>
</feature>
<dbReference type="PANTHER" id="PTHR11496">
    <property type="entry name" value="ALCOHOL DEHYDROGENASE"/>
    <property type="match status" value="1"/>
</dbReference>
<dbReference type="STRING" id="1619308.B5808_00980"/>
<comment type="similarity">
    <text evidence="1">Belongs to the iron-containing alcohol dehydrogenase family.</text>
</comment>
<dbReference type="PROSITE" id="PS00913">
    <property type="entry name" value="ADH_IRON_1"/>
    <property type="match status" value="1"/>
</dbReference>
<dbReference type="AlphaFoldDB" id="A0A1X9LFR3"/>
<protein>
    <submittedName>
        <fullName evidence="7">Uncharacterized protein</fullName>
    </submittedName>
</protein>
<proteinExistence type="inferred from homology"/>
<accession>A0A1X9LFR3</accession>
<dbReference type="GO" id="GO:0004022">
    <property type="term" value="F:alcohol dehydrogenase (NAD+) activity"/>
    <property type="evidence" value="ECO:0007669"/>
    <property type="project" value="TreeGrafter"/>
</dbReference>
<dbReference type="InterPro" id="IPR056798">
    <property type="entry name" value="ADH_Fe_C"/>
</dbReference>
<dbReference type="EMBL" id="CP020715">
    <property type="protein sequence ID" value="ARJ03967.1"/>
    <property type="molecule type" value="Genomic_DNA"/>
</dbReference>
<evidence type="ECO:0000313" key="8">
    <source>
        <dbReference type="Proteomes" id="UP000192775"/>
    </source>
</evidence>
<feature type="compositionally biased region" description="Basic residues" evidence="4">
    <location>
        <begin position="10"/>
        <end position="21"/>
    </location>
</feature>
<sequence length="486" mass="50293">MSTRWPLAPPRRRCCSRRARRSPAASRRASPPLPSARRGPAARSARPPPGCSAISRATSAVWCSPWTEDSVPDALADAVGTLRLPARIHVGYGVRQQIPALLAEHGRRVLAVVDPFLATSPDFVALLASLEATGLEVTTHTGVLPELPVGSLTASAEAVADTDPEVVLAYGGGSAIDAAKLIATLLAHGGPLSRFYGENAVPGPIRPIVAVPTTAGTGSEVTPVAVVSDPDREMKIGISSPFLVPVAAVVDPELTLGAPPSVTAHSGIDALVHALESYTAAAVPLDWTGQLPLFTGRNVLAAPLALEAIRHIAPFLARAVRDGSDREARAQVALGSLLAGMAFGPTGTHLSHALQYPIGAITKTPHGLGTGLMIPYVLQAAVAVVPSRLAEIDRVLGGTEPDDSVAAQDAVDRIADLCREVGIPSSLAEIGVEETQLEHIAELALNSKRLVGISPVGADPGVLLSILRAAHSGHRSLLDSSVHRGR</sequence>
<dbReference type="Gene3D" id="3.40.50.1970">
    <property type="match status" value="1"/>
</dbReference>
<dbReference type="GO" id="GO:0046872">
    <property type="term" value="F:metal ion binding"/>
    <property type="evidence" value="ECO:0007669"/>
    <property type="project" value="InterPro"/>
</dbReference>
<evidence type="ECO:0000256" key="3">
    <source>
        <dbReference type="ARBA" id="ARBA00023027"/>
    </source>
</evidence>
<dbReference type="InterPro" id="IPR039697">
    <property type="entry name" value="Alcohol_dehydrogenase_Fe"/>
</dbReference>
<dbReference type="Proteomes" id="UP000192775">
    <property type="component" value="Chromosome"/>
</dbReference>
<reference evidence="7 8" key="1">
    <citation type="submission" date="2017-04" db="EMBL/GenBank/DDBJ databases">
        <authorList>
            <person name="Afonso C.L."/>
            <person name="Miller P.J."/>
            <person name="Scott M.A."/>
            <person name="Spackman E."/>
            <person name="Goraichik I."/>
            <person name="Dimitrov K.M."/>
            <person name="Suarez D.L."/>
            <person name="Swayne D.E."/>
        </authorList>
    </citation>
    <scope>NUCLEOTIDE SEQUENCE [LARGE SCALE GENOMIC DNA]</scope>
    <source>
        <strain evidence="8">XA(T)</strain>
    </source>
</reference>
<name>A0A1X9LFR3_9MICO</name>
<evidence type="ECO:0000259" key="6">
    <source>
        <dbReference type="Pfam" id="PF25137"/>
    </source>
</evidence>
<dbReference type="Pfam" id="PF25137">
    <property type="entry name" value="ADH_Fe_C"/>
    <property type="match status" value="1"/>
</dbReference>
<feature type="compositionally biased region" description="Low complexity" evidence="4">
    <location>
        <begin position="22"/>
        <end position="45"/>
    </location>
</feature>
<evidence type="ECO:0000256" key="1">
    <source>
        <dbReference type="ARBA" id="ARBA00007358"/>
    </source>
</evidence>
<dbReference type="SUPFAM" id="SSF56796">
    <property type="entry name" value="Dehydroquinate synthase-like"/>
    <property type="match status" value="1"/>
</dbReference>